<dbReference type="InterPro" id="IPR005064">
    <property type="entry name" value="BUG"/>
</dbReference>
<dbReference type="AlphaFoldDB" id="A0A917NYX1"/>
<sequence length="341" mass="36141">MLRRHLLAATAASIAAPVTLRAQGAAWRPDRPVTIIVPWAAGGSTDQMARIVAAELEAPLGQRVVVVNQPGASGSIGTRNALEAPKDGLTWAAGAAVDVGCYKVLGLLDTALSDWNLFFAVANVNVLVANPQAGFRDFGAAFEALKTRGQGIGVATAGVSSAGHNMLEALRAASPGMQYRHATYDGGNPAMIATVSGETPLGAMLLVEAAEMIRARRLIPLAVQSDNPVTLAAQGSSPAIEIPSVRRWVPNMPAPLNYFGIWSPKGVPEPVVQTMTTIWRDTIANSQRLKDYATSRAALFTPLYGQQAYDEAWKMVRQTAWLYFDGGKARVSPDTVGIARL</sequence>
<dbReference type="EMBL" id="BMKW01000016">
    <property type="protein sequence ID" value="GGJ38384.1"/>
    <property type="molecule type" value="Genomic_DNA"/>
</dbReference>
<comment type="caution">
    <text evidence="2">The sequence shown here is derived from an EMBL/GenBank/DDBJ whole genome shotgun (WGS) entry which is preliminary data.</text>
</comment>
<evidence type="ECO:0000313" key="3">
    <source>
        <dbReference type="Proteomes" id="UP000661507"/>
    </source>
</evidence>
<proteinExistence type="inferred from homology"/>
<dbReference type="Pfam" id="PF03401">
    <property type="entry name" value="TctC"/>
    <property type="match status" value="1"/>
</dbReference>
<evidence type="ECO:0000256" key="1">
    <source>
        <dbReference type="ARBA" id="ARBA00006987"/>
    </source>
</evidence>
<organism evidence="2 3">
    <name type="scientific">Neoroseomonas lacus</name>
    <dbReference type="NCBI Taxonomy" id="287609"/>
    <lineage>
        <taxon>Bacteria</taxon>
        <taxon>Pseudomonadati</taxon>
        <taxon>Pseudomonadota</taxon>
        <taxon>Alphaproteobacteria</taxon>
        <taxon>Acetobacterales</taxon>
        <taxon>Acetobacteraceae</taxon>
        <taxon>Neoroseomonas</taxon>
    </lineage>
</organism>
<dbReference type="PANTHER" id="PTHR42928">
    <property type="entry name" value="TRICARBOXYLATE-BINDING PROTEIN"/>
    <property type="match status" value="1"/>
</dbReference>
<dbReference type="InterPro" id="IPR042100">
    <property type="entry name" value="Bug_dom1"/>
</dbReference>
<dbReference type="Gene3D" id="3.40.190.150">
    <property type="entry name" value="Bordetella uptake gene, domain 1"/>
    <property type="match status" value="1"/>
</dbReference>
<dbReference type="PANTHER" id="PTHR42928:SF5">
    <property type="entry name" value="BLR1237 PROTEIN"/>
    <property type="match status" value="1"/>
</dbReference>
<dbReference type="Gene3D" id="3.40.190.10">
    <property type="entry name" value="Periplasmic binding protein-like II"/>
    <property type="match status" value="1"/>
</dbReference>
<keyword evidence="3" id="KW-1185">Reference proteome</keyword>
<dbReference type="Proteomes" id="UP000661507">
    <property type="component" value="Unassembled WGS sequence"/>
</dbReference>
<accession>A0A917NYX1</accession>
<dbReference type="RefSeq" id="WP_188972437.1">
    <property type="nucleotide sequence ID" value="NZ_BMKW01000016.1"/>
</dbReference>
<dbReference type="CDD" id="cd07012">
    <property type="entry name" value="PBP2_Bug_TTT"/>
    <property type="match status" value="1"/>
</dbReference>
<evidence type="ECO:0008006" key="4">
    <source>
        <dbReference type="Google" id="ProtNLM"/>
    </source>
</evidence>
<gene>
    <name evidence="2" type="ORF">GCM10011320_52460</name>
</gene>
<reference evidence="2" key="1">
    <citation type="journal article" date="2014" name="Int. J. Syst. Evol. Microbiol.">
        <title>Complete genome sequence of Corynebacterium casei LMG S-19264T (=DSM 44701T), isolated from a smear-ripened cheese.</title>
        <authorList>
            <consortium name="US DOE Joint Genome Institute (JGI-PGF)"/>
            <person name="Walter F."/>
            <person name="Albersmeier A."/>
            <person name="Kalinowski J."/>
            <person name="Ruckert C."/>
        </authorList>
    </citation>
    <scope>NUCLEOTIDE SEQUENCE</scope>
    <source>
        <strain evidence="2">CGMCC 1.3617</strain>
    </source>
</reference>
<reference evidence="2" key="2">
    <citation type="submission" date="2020-09" db="EMBL/GenBank/DDBJ databases">
        <authorList>
            <person name="Sun Q."/>
            <person name="Zhou Y."/>
        </authorList>
    </citation>
    <scope>NUCLEOTIDE SEQUENCE</scope>
    <source>
        <strain evidence="2">CGMCC 1.3617</strain>
    </source>
</reference>
<name>A0A917NYX1_9PROT</name>
<evidence type="ECO:0000313" key="2">
    <source>
        <dbReference type="EMBL" id="GGJ38384.1"/>
    </source>
</evidence>
<comment type="similarity">
    <text evidence="1">Belongs to the UPF0065 (bug) family.</text>
</comment>
<protein>
    <recommendedName>
        <fullName evidence="4">Tripartite tricarboxylate transporter substrate binding protein</fullName>
    </recommendedName>
</protein>